<reference evidence="2" key="1">
    <citation type="submission" date="2012-03" db="EMBL/GenBank/DDBJ databases">
        <title>Complete genome of Caldisphaera lagunensis DSM 15908.</title>
        <authorList>
            <person name="Lucas S."/>
            <person name="Copeland A."/>
            <person name="Lapidus A."/>
            <person name="Glavina del Rio T."/>
            <person name="Dalin E."/>
            <person name="Tice H."/>
            <person name="Bruce D."/>
            <person name="Goodwin L."/>
            <person name="Pitluck S."/>
            <person name="Peters L."/>
            <person name="Mikhailova N."/>
            <person name="Teshima H."/>
            <person name="Kyrpides N."/>
            <person name="Mavromatis K."/>
            <person name="Ivanova N."/>
            <person name="Brettin T."/>
            <person name="Detter J.C."/>
            <person name="Han C."/>
            <person name="Larimer F."/>
            <person name="Land M."/>
            <person name="Hauser L."/>
            <person name="Markowitz V."/>
            <person name="Cheng J.-F."/>
            <person name="Hugenholtz P."/>
            <person name="Woyke T."/>
            <person name="Wu D."/>
            <person name="Spring S."/>
            <person name="Schroeder M."/>
            <person name="Brambilla E."/>
            <person name="Klenk H.-P."/>
            <person name="Eisen J.A."/>
        </authorList>
    </citation>
    <scope>NUCLEOTIDE SEQUENCE [LARGE SCALE GENOMIC DNA]</scope>
    <source>
        <strain evidence="2">DSM 15908 / JCM 11604 / IC-154</strain>
    </source>
</reference>
<name>L0ABQ6_CALLD</name>
<dbReference type="HOGENOM" id="CLU_2419863_0_0_2"/>
<accession>L0ABQ6</accession>
<sequence>MAEQWLIDSSKIIEKARNLSEVEKKVFKYFLESISVGDLRAIMELEKKGIKDPRSVIENLILMGLIERGNYCYNLPYPLRVYISKQGIPEI</sequence>
<keyword evidence="2" id="KW-1185">Reference proteome</keyword>
<dbReference type="STRING" id="1056495.Calag_0821"/>
<dbReference type="RefSeq" id="WP_015232459.1">
    <property type="nucleotide sequence ID" value="NC_019791.1"/>
</dbReference>
<dbReference type="InParanoid" id="L0ABQ6"/>
<dbReference type="Pfam" id="PF22511">
    <property type="entry name" value="PBP2"/>
    <property type="match status" value="1"/>
</dbReference>
<dbReference type="GeneID" id="14212081"/>
<proteinExistence type="predicted"/>
<dbReference type="Proteomes" id="UP000010469">
    <property type="component" value="Chromosome"/>
</dbReference>
<dbReference type="eggNOG" id="arCOG08842">
    <property type="taxonomic scope" value="Archaea"/>
</dbReference>
<evidence type="ECO:0000313" key="2">
    <source>
        <dbReference type="Proteomes" id="UP000010469"/>
    </source>
</evidence>
<dbReference type="InterPro" id="IPR054264">
    <property type="entry name" value="PBP2"/>
</dbReference>
<dbReference type="AlphaFoldDB" id="L0ABQ6"/>
<evidence type="ECO:0000313" key="1">
    <source>
        <dbReference type="EMBL" id="AFZ70562.1"/>
    </source>
</evidence>
<organism evidence="1 2">
    <name type="scientific">Caldisphaera lagunensis (strain DSM 15908 / JCM 11604 / ANMR 0165 / IC-154)</name>
    <dbReference type="NCBI Taxonomy" id="1056495"/>
    <lineage>
        <taxon>Archaea</taxon>
        <taxon>Thermoproteota</taxon>
        <taxon>Thermoprotei</taxon>
        <taxon>Acidilobales</taxon>
        <taxon>Caldisphaeraceae</taxon>
        <taxon>Caldisphaera</taxon>
    </lineage>
</organism>
<dbReference type="KEGG" id="clg:Calag_0821"/>
<protein>
    <submittedName>
        <fullName evidence="1">Uncharacterized protein</fullName>
    </submittedName>
</protein>
<dbReference type="OrthoDB" id="35904at2157"/>
<dbReference type="EMBL" id="CP003378">
    <property type="protein sequence ID" value="AFZ70562.1"/>
    <property type="molecule type" value="Genomic_DNA"/>
</dbReference>
<gene>
    <name evidence="1" type="ordered locus">Calag_0821</name>
</gene>